<keyword evidence="9" id="KW-0106">Calcium</keyword>
<dbReference type="PANTHER" id="PTHR15929">
    <property type="entry name" value="STORE-OPERATED CALCIUM ENTRY-ASSOCIATED REGULATORY FACTOR"/>
    <property type="match status" value="1"/>
</dbReference>
<sequence length="205" mass="23190">MQRVSLILAVLALASVCMAQIHMADITALTFRSNEMTKSRRGDYYPSLAPLSSKVPARMRPDTVQCKNVGWDGESVSWECEAVMPKGVEFGHISISCEGWSGPGDMMVVPGSCQLEYALEFKDYDKKIETPYEPKQPTPREEYKEPAYGYKTQTEYVIIEEESHTGLIMFTIFAGLTALSIWWCCRCFKRCCSGPRFDHEAEEVL</sequence>
<dbReference type="GO" id="GO:2001256">
    <property type="term" value="P:regulation of store-operated calcium entry"/>
    <property type="evidence" value="ECO:0007669"/>
    <property type="project" value="InterPro"/>
</dbReference>
<feature type="chain" id="PRO_5039944619" description="Store-operated calcium entry-associated regulatory factor" evidence="15">
    <location>
        <begin position="20"/>
        <end position="205"/>
    </location>
</feature>
<evidence type="ECO:0000256" key="3">
    <source>
        <dbReference type="ARBA" id="ARBA00016584"/>
    </source>
</evidence>
<evidence type="ECO:0000256" key="10">
    <source>
        <dbReference type="ARBA" id="ARBA00022989"/>
    </source>
</evidence>
<evidence type="ECO:0000256" key="13">
    <source>
        <dbReference type="ARBA" id="ARBA00031116"/>
    </source>
</evidence>
<reference evidence="16 17" key="1">
    <citation type="journal article" date="2018" name="PLoS ONE">
        <title>The draft genome of Kipferlia bialata reveals reductive genome evolution in fornicate parasites.</title>
        <authorList>
            <person name="Tanifuji G."/>
            <person name="Takabayashi S."/>
            <person name="Kume K."/>
            <person name="Takagi M."/>
            <person name="Nakayama T."/>
            <person name="Kamikawa R."/>
            <person name="Inagaki Y."/>
            <person name="Hashimoto T."/>
        </authorList>
    </citation>
    <scope>NUCLEOTIDE SEQUENCE [LARGE SCALE GENOMIC DNA]</scope>
    <source>
        <strain evidence="16">NY0173</strain>
    </source>
</reference>
<evidence type="ECO:0000256" key="11">
    <source>
        <dbReference type="ARBA" id="ARBA00023065"/>
    </source>
</evidence>
<feature type="transmembrane region" description="Helical" evidence="14">
    <location>
        <begin position="167"/>
        <end position="185"/>
    </location>
</feature>
<keyword evidence="7 15" id="KW-0732">Signal</keyword>
<comment type="subcellular location">
    <subcellularLocation>
        <location evidence="1">Endoplasmic reticulum membrane</location>
        <topology evidence="1">Single-pass type I membrane protein</topology>
    </subcellularLocation>
</comment>
<evidence type="ECO:0000313" key="17">
    <source>
        <dbReference type="Proteomes" id="UP000265618"/>
    </source>
</evidence>
<keyword evidence="5" id="KW-0109">Calcium transport</keyword>
<dbReference type="AlphaFoldDB" id="A0A9K3GJJ9"/>
<dbReference type="GO" id="GO:0006816">
    <property type="term" value="P:calcium ion transport"/>
    <property type="evidence" value="ECO:0007669"/>
    <property type="project" value="UniProtKB-KW"/>
</dbReference>
<dbReference type="PANTHER" id="PTHR15929:SF0">
    <property type="entry name" value="STORE-OPERATED CALCIUM ENTRY-ASSOCIATED REGULATORY FACTOR"/>
    <property type="match status" value="1"/>
</dbReference>
<feature type="signal peptide" evidence="15">
    <location>
        <begin position="1"/>
        <end position="19"/>
    </location>
</feature>
<keyword evidence="17" id="KW-1185">Reference proteome</keyword>
<evidence type="ECO:0000313" key="16">
    <source>
        <dbReference type="EMBL" id="GIQ86234.1"/>
    </source>
</evidence>
<dbReference type="OrthoDB" id="20303at2759"/>
<evidence type="ECO:0000256" key="12">
    <source>
        <dbReference type="ARBA" id="ARBA00023136"/>
    </source>
</evidence>
<evidence type="ECO:0000256" key="1">
    <source>
        <dbReference type="ARBA" id="ARBA00004115"/>
    </source>
</evidence>
<proteinExistence type="inferred from homology"/>
<dbReference type="Pfam" id="PF06682">
    <property type="entry name" value="SARAF"/>
    <property type="match status" value="1"/>
</dbReference>
<accession>A0A9K3GJJ9</accession>
<keyword evidence="4" id="KW-0813">Transport</keyword>
<evidence type="ECO:0000256" key="8">
    <source>
        <dbReference type="ARBA" id="ARBA00022824"/>
    </source>
</evidence>
<evidence type="ECO:0000256" key="14">
    <source>
        <dbReference type="SAM" id="Phobius"/>
    </source>
</evidence>
<dbReference type="EMBL" id="BDIP01002392">
    <property type="protein sequence ID" value="GIQ86234.1"/>
    <property type="molecule type" value="Genomic_DNA"/>
</dbReference>
<keyword evidence="11" id="KW-0406">Ion transport</keyword>
<comment type="similarity">
    <text evidence="2">Belongs to the SARAF family.</text>
</comment>
<evidence type="ECO:0000256" key="6">
    <source>
        <dbReference type="ARBA" id="ARBA00022692"/>
    </source>
</evidence>
<evidence type="ECO:0000256" key="4">
    <source>
        <dbReference type="ARBA" id="ARBA00022448"/>
    </source>
</evidence>
<evidence type="ECO:0000256" key="7">
    <source>
        <dbReference type="ARBA" id="ARBA00022729"/>
    </source>
</evidence>
<dbReference type="Proteomes" id="UP000265618">
    <property type="component" value="Unassembled WGS sequence"/>
</dbReference>
<organism evidence="16 17">
    <name type="scientific">Kipferlia bialata</name>
    <dbReference type="NCBI Taxonomy" id="797122"/>
    <lineage>
        <taxon>Eukaryota</taxon>
        <taxon>Metamonada</taxon>
        <taxon>Carpediemonas-like organisms</taxon>
        <taxon>Kipferlia</taxon>
    </lineage>
</organism>
<keyword evidence="6 14" id="KW-0812">Transmembrane</keyword>
<comment type="caution">
    <text evidence="16">The sequence shown here is derived from an EMBL/GenBank/DDBJ whole genome shotgun (WGS) entry which is preliminary data.</text>
</comment>
<evidence type="ECO:0000256" key="15">
    <source>
        <dbReference type="SAM" id="SignalP"/>
    </source>
</evidence>
<dbReference type="GO" id="GO:0005789">
    <property type="term" value="C:endoplasmic reticulum membrane"/>
    <property type="evidence" value="ECO:0007669"/>
    <property type="project" value="UniProtKB-SubCell"/>
</dbReference>
<gene>
    <name evidence="16" type="ORF">KIPB_008047</name>
</gene>
<evidence type="ECO:0000256" key="9">
    <source>
        <dbReference type="ARBA" id="ARBA00022837"/>
    </source>
</evidence>
<keyword evidence="8" id="KW-0256">Endoplasmic reticulum</keyword>
<protein>
    <recommendedName>
        <fullName evidence="3">Store-operated calcium entry-associated regulatory factor</fullName>
    </recommendedName>
    <alternativeName>
        <fullName evidence="13">Transmembrane protein 66</fullName>
    </alternativeName>
</protein>
<evidence type="ECO:0000256" key="2">
    <source>
        <dbReference type="ARBA" id="ARBA00006833"/>
    </source>
</evidence>
<keyword evidence="12 14" id="KW-0472">Membrane</keyword>
<dbReference type="InterPro" id="IPR009567">
    <property type="entry name" value="SARAF"/>
</dbReference>
<name>A0A9K3GJJ9_9EUKA</name>
<keyword evidence="10 14" id="KW-1133">Transmembrane helix</keyword>
<evidence type="ECO:0000256" key="5">
    <source>
        <dbReference type="ARBA" id="ARBA00022568"/>
    </source>
</evidence>